<dbReference type="PANTHER" id="PTHR43046">
    <property type="entry name" value="GDP-MANNOSE MANNOSYL HYDROLASE"/>
    <property type="match status" value="1"/>
</dbReference>
<dbReference type="Pfam" id="PF00293">
    <property type="entry name" value="NUDIX"/>
    <property type="match status" value="1"/>
</dbReference>
<evidence type="ECO:0000313" key="4">
    <source>
        <dbReference type="EMBL" id="TQF01333.1"/>
    </source>
</evidence>
<comment type="caution">
    <text evidence="4">The sequence shown here is derived from an EMBL/GenBank/DDBJ whole genome shotgun (WGS) entry which is preliminary data.</text>
</comment>
<dbReference type="EMBL" id="VIGB01000003">
    <property type="protein sequence ID" value="TQF01333.1"/>
    <property type="molecule type" value="Genomic_DNA"/>
</dbReference>
<proteinExistence type="predicted"/>
<evidence type="ECO:0000256" key="1">
    <source>
        <dbReference type="ARBA" id="ARBA00001946"/>
    </source>
</evidence>
<evidence type="ECO:0000256" key="2">
    <source>
        <dbReference type="ARBA" id="ARBA00022801"/>
    </source>
</evidence>
<dbReference type="RefSeq" id="WP_141632065.1">
    <property type="nucleotide sequence ID" value="NZ_VIGB01000003.1"/>
</dbReference>
<dbReference type="InterPro" id="IPR020084">
    <property type="entry name" value="NUDIX_hydrolase_CS"/>
</dbReference>
<dbReference type="InterPro" id="IPR000086">
    <property type="entry name" value="NUDIX_hydrolase_dom"/>
</dbReference>
<name>A0A540VX47_9ACTN</name>
<dbReference type="AlphaFoldDB" id="A0A540VX47"/>
<dbReference type="OrthoDB" id="4247482at2"/>
<dbReference type="PROSITE" id="PS51462">
    <property type="entry name" value="NUDIX"/>
    <property type="match status" value="1"/>
</dbReference>
<dbReference type="InterPro" id="IPR015797">
    <property type="entry name" value="NUDIX_hydrolase-like_dom_sf"/>
</dbReference>
<gene>
    <name evidence="4" type="ORF">E6W39_02620</name>
</gene>
<dbReference type="Gene3D" id="3.90.79.10">
    <property type="entry name" value="Nucleoside Triphosphate Pyrophosphohydrolase"/>
    <property type="match status" value="1"/>
</dbReference>
<protein>
    <submittedName>
        <fullName evidence="4">NUDIX hydrolase</fullName>
    </submittedName>
</protein>
<accession>A0A540VX47</accession>
<dbReference type="PANTHER" id="PTHR43046:SF14">
    <property type="entry name" value="MUTT_NUDIX FAMILY PROTEIN"/>
    <property type="match status" value="1"/>
</dbReference>
<dbReference type="GO" id="GO:0016787">
    <property type="term" value="F:hydrolase activity"/>
    <property type="evidence" value="ECO:0007669"/>
    <property type="project" value="UniProtKB-KW"/>
</dbReference>
<evidence type="ECO:0000313" key="5">
    <source>
        <dbReference type="Proteomes" id="UP000319103"/>
    </source>
</evidence>
<comment type="cofactor">
    <cofactor evidence="1">
        <name>Mg(2+)</name>
        <dbReference type="ChEBI" id="CHEBI:18420"/>
    </cofactor>
</comment>
<dbReference type="Proteomes" id="UP000319103">
    <property type="component" value="Unassembled WGS sequence"/>
</dbReference>
<keyword evidence="2 4" id="KW-0378">Hydrolase</keyword>
<dbReference type="PROSITE" id="PS00893">
    <property type="entry name" value="NUDIX_BOX"/>
    <property type="match status" value="1"/>
</dbReference>
<organism evidence="4 5">
    <name type="scientific">Kitasatospora acidiphila</name>
    <dbReference type="NCBI Taxonomy" id="2567942"/>
    <lineage>
        <taxon>Bacteria</taxon>
        <taxon>Bacillati</taxon>
        <taxon>Actinomycetota</taxon>
        <taxon>Actinomycetes</taxon>
        <taxon>Kitasatosporales</taxon>
        <taxon>Streptomycetaceae</taxon>
        <taxon>Kitasatospora</taxon>
    </lineage>
</organism>
<sequence length="105" mass="11468">MAQTWMPREEFVQTLPPALHGCGVLLFDPEGRLLLVHDSYNAGRAAKGWPQRWWATGGLLEKGEAPVDGARRELMEETGLQPAGPLVPIGVEFLPPAEGWPPVTT</sequence>
<feature type="domain" description="Nudix hydrolase" evidence="3">
    <location>
        <begin position="17"/>
        <end position="105"/>
    </location>
</feature>
<reference evidence="4 5" key="1">
    <citation type="submission" date="2019-06" db="EMBL/GenBank/DDBJ databases">
        <title>Description of Kitasatospora acidophila sp. nov. isolated from pine grove soil, and reclassification of Streptomyces novaecaesareae to Kitasatospora novaeceasareae comb. nov.</title>
        <authorList>
            <person name="Kim M.J."/>
        </authorList>
    </citation>
    <scope>NUCLEOTIDE SEQUENCE [LARGE SCALE GENOMIC DNA]</scope>
    <source>
        <strain evidence="4 5">MMS16-CNU292</strain>
    </source>
</reference>
<keyword evidence="5" id="KW-1185">Reference proteome</keyword>
<dbReference type="CDD" id="cd02883">
    <property type="entry name" value="NUDIX_Hydrolase"/>
    <property type="match status" value="1"/>
</dbReference>
<dbReference type="SUPFAM" id="SSF55811">
    <property type="entry name" value="Nudix"/>
    <property type="match status" value="1"/>
</dbReference>
<evidence type="ECO:0000259" key="3">
    <source>
        <dbReference type="PROSITE" id="PS51462"/>
    </source>
</evidence>